<name>A0A1X2HGC8_SYNRA</name>
<dbReference type="GO" id="GO:0008270">
    <property type="term" value="F:zinc ion binding"/>
    <property type="evidence" value="ECO:0007669"/>
    <property type="project" value="InterPro"/>
</dbReference>
<dbReference type="InterPro" id="IPR050987">
    <property type="entry name" value="AtrR-like"/>
</dbReference>
<sequence>MNGNKNVRQKQKRNKPCESCRAHRRKCLVLQGLQCERCRKMTIPCLFKFTEKPVLPPPPQKSMVQKRTGTTPQRRSKMKEEIAMLEHQVMVLQEHLRAMQIFFSCHEQKDHHEHKRIKRGHVYNTCYGYNEYDECDERNNNDNHQDNNNRQWSLKLVHRNSGIRLETTVQSIADIAGFLRHSMACFVSDTSYRHFYSGPRARNRTMRVTNRMLKVEEIMRDILLRVQNATDTPSSSSPLALSFPDIGDQASIHAKRQLFDVYFGCLGLVTPALVRSYYQPYLHAHPNSMLANALAAFILISPCQHVNAIALPLLRHAFAERLFAKARLQLEDALFEQEQDDVDTLGTLWFMGTYSLFTLKIKEGRVHISMAWRMASQLKGRYLVKQTDPIRMAQSETWRRIYYVVRYLEISMYMTLDGLSDFSSIVQPDNIGFPVVLPCEDSIPELKHAVQIYQYLICLSVLPSGSQATVREELISRRLFAGALEAIPCDDLEVIERRIIGFWHALPAKYRLSDGPMAYLDMSKLEACHDASTLYLNKMYYMYWLTIESRVMPVPATADLAGADLSRLDGERALVIVSVCCDAMAKILYVLYKSLPCLVELHWMTFVADLLVSLKDCANRDIQTRAQQNLQMTLWILNSLKSRTDTSQTATNDMDFVSGQSGGSSSGSSVSSRASTTDEDSPRYPDSPLSSPGPAIEKNMNMHVPVDYSEELRRQLQTYFADSVM</sequence>
<dbReference type="PROSITE" id="PS00463">
    <property type="entry name" value="ZN2_CY6_FUNGAL_1"/>
    <property type="match status" value="1"/>
</dbReference>
<evidence type="ECO:0000256" key="1">
    <source>
        <dbReference type="ARBA" id="ARBA00023242"/>
    </source>
</evidence>
<dbReference type="EMBL" id="MCGN01000004">
    <property type="protein sequence ID" value="ORY97526.1"/>
    <property type="molecule type" value="Genomic_DNA"/>
</dbReference>
<proteinExistence type="predicted"/>
<evidence type="ECO:0000313" key="4">
    <source>
        <dbReference type="EMBL" id="ORY97526.1"/>
    </source>
</evidence>
<reference evidence="4 5" key="1">
    <citation type="submission" date="2016-07" db="EMBL/GenBank/DDBJ databases">
        <title>Pervasive Adenine N6-methylation of Active Genes in Fungi.</title>
        <authorList>
            <consortium name="DOE Joint Genome Institute"/>
            <person name="Mondo S.J."/>
            <person name="Dannebaum R.O."/>
            <person name="Kuo R.C."/>
            <person name="Labutti K."/>
            <person name="Haridas S."/>
            <person name="Kuo A."/>
            <person name="Salamov A."/>
            <person name="Ahrendt S.R."/>
            <person name="Lipzen A."/>
            <person name="Sullivan W."/>
            <person name="Andreopoulos W.B."/>
            <person name="Clum A."/>
            <person name="Lindquist E."/>
            <person name="Daum C."/>
            <person name="Ramamoorthy G.K."/>
            <person name="Gryganskyi A."/>
            <person name="Culley D."/>
            <person name="Magnuson J.K."/>
            <person name="James T.Y."/>
            <person name="O'Malley M.A."/>
            <person name="Stajich J.E."/>
            <person name="Spatafora J.W."/>
            <person name="Visel A."/>
            <person name="Grigoriev I.V."/>
        </authorList>
    </citation>
    <scope>NUCLEOTIDE SEQUENCE [LARGE SCALE GENOMIC DNA]</scope>
    <source>
        <strain evidence="4 5">NRRL 2496</strain>
    </source>
</reference>
<dbReference type="AlphaFoldDB" id="A0A1X2HGC8"/>
<comment type="caution">
    <text evidence="4">The sequence shown here is derived from an EMBL/GenBank/DDBJ whole genome shotgun (WGS) entry which is preliminary data.</text>
</comment>
<dbReference type="PANTHER" id="PTHR46910:SF13">
    <property type="entry name" value="SPECIFIC TRANSCRIPTION FACTOR, PUTATIVE (AFU_ORTHOLOGUE AFUA_4G06190)-RELATED"/>
    <property type="match status" value="1"/>
</dbReference>
<dbReference type="InParanoid" id="A0A1X2HGC8"/>
<gene>
    <name evidence="4" type="ORF">BCR43DRAFT_489927</name>
</gene>
<keyword evidence="1" id="KW-0539">Nucleus</keyword>
<feature type="domain" description="Zn(2)-C6 fungal-type" evidence="3">
    <location>
        <begin position="16"/>
        <end position="45"/>
    </location>
</feature>
<feature type="compositionally biased region" description="Polar residues" evidence="2">
    <location>
        <begin position="62"/>
        <end position="73"/>
    </location>
</feature>
<dbReference type="CDD" id="cd12148">
    <property type="entry name" value="fungal_TF_MHR"/>
    <property type="match status" value="1"/>
</dbReference>
<dbReference type="InterPro" id="IPR036864">
    <property type="entry name" value="Zn2-C6_fun-type_DNA-bd_sf"/>
</dbReference>
<evidence type="ECO:0000313" key="5">
    <source>
        <dbReference type="Proteomes" id="UP000242180"/>
    </source>
</evidence>
<dbReference type="Proteomes" id="UP000242180">
    <property type="component" value="Unassembled WGS sequence"/>
</dbReference>
<dbReference type="SUPFAM" id="SSF57701">
    <property type="entry name" value="Zn2/Cys6 DNA-binding domain"/>
    <property type="match status" value="1"/>
</dbReference>
<dbReference type="InterPro" id="IPR001138">
    <property type="entry name" value="Zn2Cys6_DnaBD"/>
</dbReference>
<protein>
    <recommendedName>
        <fullName evidence="3">Zn(2)-C6 fungal-type domain-containing protein</fullName>
    </recommendedName>
</protein>
<dbReference type="PANTHER" id="PTHR46910">
    <property type="entry name" value="TRANSCRIPTION FACTOR PDR1"/>
    <property type="match status" value="1"/>
</dbReference>
<feature type="region of interest" description="Disordered" evidence="2">
    <location>
        <begin position="56"/>
        <end position="75"/>
    </location>
</feature>
<organism evidence="4 5">
    <name type="scientific">Syncephalastrum racemosum</name>
    <name type="common">Filamentous fungus</name>
    <dbReference type="NCBI Taxonomy" id="13706"/>
    <lineage>
        <taxon>Eukaryota</taxon>
        <taxon>Fungi</taxon>
        <taxon>Fungi incertae sedis</taxon>
        <taxon>Mucoromycota</taxon>
        <taxon>Mucoromycotina</taxon>
        <taxon>Mucoromycetes</taxon>
        <taxon>Mucorales</taxon>
        <taxon>Syncephalastraceae</taxon>
        <taxon>Syncephalastrum</taxon>
    </lineage>
</organism>
<evidence type="ECO:0000259" key="3">
    <source>
        <dbReference type="PROSITE" id="PS00463"/>
    </source>
</evidence>
<dbReference type="OMA" id="RNKPCES"/>
<feature type="region of interest" description="Disordered" evidence="2">
    <location>
        <begin position="648"/>
        <end position="699"/>
    </location>
</feature>
<dbReference type="OrthoDB" id="2217145at2759"/>
<accession>A0A1X2HGC8</accession>
<keyword evidence="5" id="KW-1185">Reference proteome</keyword>
<dbReference type="GO" id="GO:0000981">
    <property type="term" value="F:DNA-binding transcription factor activity, RNA polymerase II-specific"/>
    <property type="evidence" value="ECO:0007669"/>
    <property type="project" value="InterPro"/>
</dbReference>
<dbReference type="STRING" id="13706.A0A1X2HGC8"/>
<evidence type="ECO:0000256" key="2">
    <source>
        <dbReference type="SAM" id="MobiDB-lite"/>
    </source>
</evidence>